<organism evidence="1">
    <name type="scientific">Burkholderia sp. M701</name>
    <dbReference type="NCBI Taxonomy" id="326454"/>
    <lineage>
        <taxon>Bacteria</taxon>
        <taxon>Pseudomonadati</taxon>
        <taxon>Pseudomonadota</taxon>
        <taxon>Betaproteobacteria</taxon>
        <taxon>Burkholderiales</taxon>
        <taxon>Burkholderiaceae</taxon>
        <taxon>Burkholderia</taxon>
    </lineage>
</organism>
<reference evidence="1" key="1">
    <citation type="journal article" date="2014" name="Microbiology">
        <title>A 2,4-dichlorophenoxyacetic acid degradation plasmid pM7012 discloses distribution of an unclassified megaplasmid group across bacterial species.</title>
        <authorList>
            <person name="Sakai Y."/>
            <person name="Ogawa N."/>
            <person name="Shimomura Y."/>
            <person name="Fujii T."/>
        </authorList>
    </citation>
    <scope>NUCLEOTIDE SEQUENCE</scope>
    <source>
        <strain evidence="1">M701</strain>
    </source>
</reference>
<reference evidence="1" key="2">
    <citation type="submission" date="2024-06" db="EMBL/GenBank/DDBJ databases">
        <authorList>
            <person name="Sakai Y."/>
            <person name="Fujii T."/>
        </authorList>
    </citation>
    <scope>NUCLEOTIDE SEQUENCE</scope>
    <source>
        <strain evidence="1">M701</strain>
        <plasmid evidence="1">pM7012</plasmid>
    </source>
</reference>
<dbReference type="AlphaFoldDB" id="V5YPX8"/>
<geneLocation type="plasmid" evidence="1">
    <name>pM7012</name>
</geneLocation>
<name>V5YPX8_9BURK</name>
<evidence type="ECO:0000313" key="1">
    <source>
        <dbReference type="EMBL" id="BAO18966.1"/>
    </source>
</evidence>
<sequence length="207" mass="22377">MIGDDDSPDGLDDDDVKACIDHIAGVAGIHLTREQMRGVLDARLSAEISEWGIDDTEVRGRIKNALSLHLIDRAWPLNGDDTNLDFHLSELRAAAPKRGYELIESADDDAAGPAGQAANGDAPLPVRHLIITGGDDRPSMLERLTPHERAALFSWSRAQVPSTPGGSIDLMAWPGWADALRRLTDSSTAAWTTALDVIDRIKLKSAK</sequence>
<proteinExistence type="predicted"/>
<protein>
    <submittedName>
        <fullName evidence="1">Uncharacterized protein</fullName>
    </submittedName>
</protein>
<dbReference type="EMBL" id="AB853026">
    <property type="protein sequence ID" value="BAO18966.1"/>
    <property type="molecule type" value="Genomic_DNA"/>
</dbReference>
<accession>V5YPX8</accession>
<dbReference type="RefSeq" id="WP_023842509.1">
    <property type="nucleotide sequence ID" value="NC_022995.1"/>
</dbReference>
<keyword evidence="1" id="KW-0614">Plasmid</keyword>